<dbReference type="GO" id="GO:0005886">
    <property type="term" value="C:plasma membrane"/>
    <property type="evidence" value="ECO:0007669"/>
    <property type="project" value="UniProtKB-SubCell"/>
</dbReference>
<comment type="similarity">
    <text evidence="8">Belongs to the glycosyltransferase group 1 family.</text>
</comment>
<dbReference type="PANTHER" id="PTHR42755:SF1">
    <property type="entry name" value="3-DEOXY-D-MANNO-OCTULOSONIC ACID TRANSFERASE, MITOCHONDRIAL-RELATED"/>
    <property type="match status" value="1"/>
</dbReference>
<evidence type="ECO:0000256" key="8">
    <source>
        <dbReference type="RuleBase" id="RU365103"/>
    </source>
</evidence>
<comment type="caution">
    <text evidence="10">The sequence shown here is derived from an EMBL/GenBank/DDBJ whole genome shotgun (WGS) entry which is preliminary data.</text>
</comment>
<evidence type="ECO:0000313" key="11">
    <source>
        <dbReference type="Proteomes" id="UP000636004"/>
    </source>
</evidence>
<reference evidence="10" key="1">
    <citation type="journal article" date="2014" name="Int. J. Syst. Evol. Microbiol.">
        <title>Complete genome sequence of Corynebacterium casei LMG S-19264T (=DSM 44701T), isolated from a smear-ripened cheese.</title>
        <authorList>
            <consortium name="US DOE Joint Genome Institute (JGI-PGF)"/>
            <person name="Walter F."/>
            <person name="Albersmeier A."/>
            <person name="Kalinowski J."/>
            <person name="Ruckert C."/>
        </authorList>
    </citation>
    <scope>NUCLEOTIDE SEQUENCE</scope>
    <source>
        <strain evidence="10">KCTC 12710</strain>
    </source>
</reference>
<keyword evidence="8" id="KW-0448">Lipopolysaccharide biosynthesis</keyword>
<dbReference type="Pfam" id="PF04413">
    <property type="entry name" value="Glycos_transf_N"/>
    <property type="match status" value="1"/>
</dbReference>
<dbReference type="Proteomes" id="UP000636004">
    <property type="component" value="Unassembled WGS sequence"/>
</dbReference>
<dbReference type="GO" id="GO:0009245">
    <property type="term" value="P:lipid A biosynthetic process"/>
    <property type="evidence" value="ECO:0007669"/>
    <property type="project" value="TreeGrafter"/>
</dbReference>
<evidence type="ECO:0000313" key="10">
    <source>
        <dbReference type="EMBL" id="GGZ73606.1"/>
    </source>
</evidence>
<keyword evidence="8" id="KW-1003">Cell membrane</keyword>
<keyword evidence="4 8" id="KW-0808">Transferase</keyword>
<name>A0A918QW79_9FLAO</name>
<evidence type="ECO:0000256" key="3">
    <source>
        <dbReference type="ARBA" id="ARBA00019077"/>
    </source>
</evidence>
<feature type="active site" description="Proton acceptor" evidence="7">
    <location>
        <position position="60"/>
    </location>
</feature>
<dbReference type="InterPro" id="IPR007507">
    <property type="entry name" value="Glycos_transf_N"/>
</dbReference>
<dbReference type="RefSeq" id="WP_189359545.1">
    <property type="nucleotide sequence ID" value="NZ_BMWZ01000002.1"/>
</dbReference>
<evidence type="ECO:0000256" key="5">
    <source>
        <dbReference type="ARBA" id="ARBA00031445"/>
    </source>
</evidence>
<protein>
    <recommendedName>
        <fullName evidence="3 8">3-deoxy-D-manno-octulosonic acid transferase</fullName>
        <shortName evidence="8">Kdo transferase</shortName>
        <ecNumber evidence="2 8">2.4.99.12</ecNumber>
    </recommendedName>
    <alternativeName>
        <fullName evidence="5 8">Lipid IV(A) 3-deoxy-D-manno-octulosonic acid transferase</fullName>
    </alternativeName>
</protein>
<dbReference type="GO" id="GO:0009244">
    <property type="term" value="P:lipopolysaccharide core region biosynthetic process"/>
    <property type="evidence" value="ECO:0007669"/>
    <property type="project" value="UniProtKB-UniRule"/>
</dbReference>
<comment type="pathway">
    <text evidence="1 8">Bacterial outer membrane biogenesis; LPS core biosynthesis.</text>
</comment>
<dbReference type="SUPFAM" id="SSF53756">
    <property type="entry name" value="UDP-Glycosyltransferase/glycogen phosphorylase"/>
    <property type="match status" value="1"/>
</dbReference>
<dbReference type="PANTHER" id="PTHR42755">
    <property type="entry name" value="3-DEOXY-MANNO-OCTULOSONATE CYTIDYLYLTRANSFERASE"/>
    <property type="match status" value="1"/>
</dbReference>
<dbReference type="InterPro" id="IPR039901">
    <property type="entry name" value="Kdotransferase"/>
</dbReference>
<dbReference type="EC" id="2.4.99.12" evidence="2 8"/>
<accession>A0A918QW79</accession>
<organism evidence="10 11">
    <name type="scientific">Algibacter mikhailovii</name>
    <dbReference type="NCBI Taxonomy" id="425498"/>
    <lineage>
        <taxon>Bacteria</taxon>
        <taxon>Pseudomonadati</taxon>
        <taxon>Bacteroidota</taxon>
        <taxon>Flavobacteriia</taxon>
        <taxon>Flavobacteriales</taxon>
        <taxon>Flavobacteriaceae</taxon>
        <taxon>Algibacter</taxon>
    </lineage>
</organism>
<evidence type="ECO:0000256" key="2">
    <source>
        <dbReference type="ARBA" id="ARBA00012621"/>
    </source>
</evidence>
<dbReference type="Gene3D" id="3.40.50.2000">
    <property type="entry name" value="Glycogen Phosphorylase B"/>
    <property type="match status" value="1"/>
</dbReference>
<dbReference type="AlphaFoldDB" id="A0A918QW79"/>
<dbReference type="Gene3D" id="3.40.50.11720">
    <property type="entry name" value="3-Deoxy-D-manno-octulosonic-acid transferase, N-terminal domain"/>
    <property type="match status" value="1"/>
</dbReference>
<gene>
    <name evidence="10" type="primary">kdtA</name>
    <name evidence="10" type="ORF">GCM10007028_08590</name>
</gene>
<sequence length="412" mass="47073">MNLLYNIGIYLLTLFIKCGALFNKKLNKGVQGRKHTFRLLEQTISESDKTIWLHCASLGEYEQGLPVFSELRKQYKDHKIILSFFSPSGYEIRKNTPIADVVVYLPLDSQSNAKRFIDLLKPELSVFVKYDIWPNYLHALKVKNLKAILISAAFRKEQHYFKFYGAPFRNALFAFQHIFTQNEISKELLKSIGYTEATISGDTRFDRVSNQLKIDNTLEFINDFKNDTLCIVAGSTWPEDESLFIDFINNTSIKDIKFIVAPHNIKPIQIKSFQEKLNKASILFSEKEQQQLNDYSIFIVDTIGILTKIYNYADIAYVGGGMGNTGLHNALEAAVFGVPIIIGKNYKEFPEAQAMIDEGGMFSISSQKQFNQTLSTLINDDEKRELCGLRNKAYVEKNKGAVNLVLDYLKIK</sequence>
<dbReference type="EMBL" id="BMWZ01000002">
    <property type="protein sequence ID" value="GGZ73606.1"/>
    <property type="molecule type" value="Genomic_DNA"/>
</dbReference>
<keyword evidence="8" id="KW-0472">Membrane</keyword>
<comment type="subcellular location">
    <subcellularLocation>
        <location evidence="8">Cell membrane</location>
    </subcellularLocation>
</comment>
<evidence type="ECO:0000256" key="4">
    <source>
        <dbReference type="ARBA" id="ARBA00022679"/>
    </source>
</evidence>
<comment type="function">
    <text evidence="8">Involved in lipopolysaccharide (LPS) biosynthesis. Catalyzes the transfer of 3-deoxy-D-manno-octulosonate (Kdo) residue(s) from CMP-Kdo to lipid IV(A), the tetraacyldisaccharide-1,4'-bisphosphate precursor of lipid A.</text>
</comment>
<evidence type="ECO:0000256" key="7">
    <source>
        <dbReference type="PIRSR" id="PIRSR639901-1"/>
    </source>
</evidence>
<feature type="domain" description="3-deoxy-D-manno-octulosonic-acid transferase N-terminal" evidence="9">
    <location>
        <begin position="41"/>
        <end position="206"/>
    </location>
</feature>
<comment type="catalytic activity">
    <reaction evidence="6 8">
        <text>lipid IVA (E. coli) + CMP-3-deoxy-beta-D-manno-octulosonate = alpha-Kdo-(2-&gt;6)-lipid IVA (E. coli) + CMP + H(+)</text>
        <dbReference type="Rhea" id="RHEA:28066"/>
        <dbReference type="ChEBI" id="CHEBI:15378"/>
        <dbReference type="ChEBI" id="CHEBI:58603"/>
        <dbReference type="ChEBI" id="CHEBI:60364"/>
        <dbReference type="ChEBI" id="CHEBI:60377"/>
        <dbReference type="ChEBI" id="CHEBI:85987"/>
        <dbReference type="EC" id="2.4.99.12"/>
    </reaction>
</comment>
<evidence type="ECO:0000256" key="1">
    <source>
        <dbReference type="ARBA" id="ARBA00004713"/>
    </source>
</evidence>
<dbReference type="GO" id="GO:0043842">
    <property type="term" value="F:Kdo transferase activity"/>
    <property type="evidence" value="ECO:0007669"/>
    <property type="project" value="UniProtKB-EC"/>
</dbReference>
<evidence type="ECO:0000259" key="9">
    <source>
        <dbReference type="Pfam" id="PF04413"/>
    </source>
</evidence>
<reference evidence="10" key="2">
    <citation type="submission" date="2020-09" db="EMBL/GenBank/DDBJ databases">
        <authorList>
            <person name="Sun Q."/>
            <person name="Kim S."/>
        </authorList>
    </citation>
    <scope>NUCLEOTIDE SEQUENCE</scope>
    <source>
        <strain evidence="10">KCTC 12710</strain>
    </source>
</reference>
<evidence type="ECO:0000256" key="6">
    <source>
        <dbReference type="ARBA" id="ARBA00049183"/>
    </source>
</evidence>
<proteinExistence type="inferred from homology"/>
<dbReference type="InterPro" id="IPR038107">
    <property type="entry name" value="Glycos_transf_N_sf"/>
</dbReference>
<keyword evidence="11" id="KW-1185">Reference proteome</keyword>